<evidence type="ECO:0000313" key="2">
    <source>
        <dbReference type="EMBL" id="CAH2319653.1"/>
    </source>
</evidence>
<sequence>FFAQALFHTQSPPPSLPARVDQVAPVARKARAKTRHTSPLSLIQVISDLSDSPLSVQDGALPPCKRATGRAKSSRNWKWAHAQDDGSDSNKSLKTDDYASYEEEDSDPE</sequence>
<organism evidence="2 4">
    <name type="scientific">Pelobates cultripes</name>
    <name type="common">Western spadefoot toad</name>
    <dbReference type="NCBI Taxonomy" id="61616"/>
    <lineage>
        <taxon>Eukaryota</taxon>
        <taxon>Metazoa</taxon>
        <taxon>Chordata</taxon>
        <taxon>Craniata</taxon>
        <taxon>Vertebrata</taxon>
        <taxon>Euteleostomi</taxon>
        <taxon>Amphibia</taxon>
        <taxon>Batrachia</taxon>
        <taxon>Anura</taxon>
        <taxon>Pelobatoidea</taxon>
        <taxon>Pelobatidae</taxon>
        <taxon>Pelobates</taxon>
    </lineage>
</organism>
<reference evidence="2" key="1">
    <citation type="submission" date="2022-03" db="EMBL/GenBank/DDBJ databases">
        <authorList>
            <person name="Alioto T."/>
            <person name="Alioto T."/>
            <person name="Gomez Garrido J."/>
        </authorList>
    </citation>
    <scope>NUCLEOTIDE SEQUENCE</scope>
</reference>
<proteinExistence type="predicted"/>
<evidence type="ECO:0000313" key="4">
    <source>
        <dbReference type="Proteomes" id="UP001295444"/>
    </source>
</evidence>
<evidence type="ECO:0000313" key="3">
    <source>
        <dbReference type="EMBL" id="CAH2319654.1"/>
    </source>
</evidence>
<dbReference type="Proteomes" id="UP001295444">
    <property type="component" value="Chromosome 10"/>
</dbReference>
<feature type="region of interest" description="Disordered" evidence="1">
    <location>
        <begin position="1"/>
        <end position="22"/>
    </location>
</feature>
<keyword evidence="4" id="KW-1185">Reference proteome</keyword>
<gene>
    <name evidence="2" type="ORF">PECUL_23A038145</name>
    <name evidence="3" type="ORF">PECUL_23A060244</name>
</gene>
<accession>A0AAD1TAI3</accession>
<dbReference type="EMBL" id="OW240921">
    <property type="protein sequence ID" value="CAH2319654.1"/>
    <property type="molecule type" value="Genomic_DNA"/>
</dbReference>
<name>A0AAD1TAI3_PELCU</name>
<feature type="non-terminal residue" evidence="2">
    <location>
        <position position="109"/>
    </location>
</feature>
<dbReference type="AlphaFoldDB" id="A0AAD1TAI3"/>
<protein>
    <submittedName>
        <fullName evidence="2">Uncharacterized protein</fullName>
    </submittedName>
</protein>
<feature type="region of interest" description="Disordered" evidence="1">
    <location>
        <begin position="52"/>
        <end position="109"/>
    </location>
</feature>
<dbReference type="EMBL" id="OW240921">
    <property type="protein sequence ID" value="CAH2319653.1"/>
    <property type="molecule type" value="Genomic_DNA"/>
</dbReference>
<evidence type="ECO:0000256" key="1">
    <source>
        <dbReference type="SAM" id="MobiDB-lite"/>
    </source>
</evidence>
<feature type="compositionally biased region" description="Acidic residues" evidence="1">
    <location>
        <begin position="99"/>
        <end position="109"/>
    </location>
</feature>
<feature type="non-terminal residue" evidence="2">
    <location>
        <position position="1"/>
    </location>
</feature>